<dbReference type="Proteomes" id="UP001296873">
    <property type="component" value="Unassembled WGS sequence"/>
</dbReference>
<keyword evidence="4" id="KW-0378">Hydrolase</keyword>
<evidence type="ECO:0000256" key="4">
    <source>
        <dbReference type="ARBA" id="ARBA00022801"/>
    </source>
</evidence>
<comment type="caution">
    <text evidence="8">The sequence shown here is derived from an EMBL/GenBank/DDBJ whole genome shotgun (WGS) entry which is preliminary data.</text>
</comment>
<dbReference type="EMBL" id="NRRL01000082">
    <property type="protein sequence ID" value="MBK1670230.1"/>
    <property type="molecule type" value="Genomic_DNA"/>
</dbReference>
<dbReference type="SUPFAM" id="SSF51261">
    <property type="entry name" value="Duplicated hybrid motif"/>
    <property type="match status" value="1"/>
</dbReference>
<accession>A0ABS1DIC5</accession>
<comment type="cofactor">
    <cofactor evidence="1">
        <name>Zn(2+)</name>
        <dbReference type="ChEBI" id="CHEBI:29105"/>
    </cofactor>
</comment>
<keyword evidence="3" id="KW-0479">Metal-binding</keyword>
<name>A0ABS1DIC5_9PROT</name>
<keyword evidence="9" id="KW-1185">Reference proteome</keyword>
<dbReference type="Gene3D" id="2.70.70.10">
    <property type="entry name" value="Glucose Permease (Domain IIA)"/>
    <property type="match status" value="1"/>
</dbReference>
<dbReference type="InterPro" id="IPR016047">
    <property type="entry name" value="M23ase_b-sheet_dom"/>
</dbReference>
<dbReference type="PANTHER" id="PTHR21666:SF288">
    <property type="entry name" value="CELL DIVISION PROTEIN YTFB"/>
    <property type="match status" value="1"/>
</dbReference>
<dbReference type="Pfam" id="PF01551">
    <property type="entry name" value="Peptidase_M23"/>
    <property type="match status" value="1"/>
</dbReference>
<dbReference type="InterPro" id="IPR011055">
    <property type="entry name" value="Dup_hybrid_motif"/>
</dbReference>
<evidence type="ECO:0000256" key="6">
    <source>
        <dbReference type="ARBA" id="ARBA00023049"/>
    </source>
</evidence>
<evidence type="ECO:0000256" key="3">
    <source>
        <dbReference type="ARBA" id="ARBA00022723"/>
    </source>
</evidence>
<feature type="domain" description="LysM" evidence="7">
    <location>
        <begin position="81"/>
        <end position="129"/>
    </location>
</feature>
<reference evidence="8 9" key="1">
    <citation type="journal article" date="2020" name="Microorganisms">
        <title>Osmotic Adaptation and Compatible Solute Biosynthesis of Phototrophic Bacteria as Revealed from Genome Analyses.</title>
        <authorList>
            <person name="Imhoff J.F."/>
            <person name="Rahn T."/>
            <person name="Kunzel S."/>
            <person name="Keller A."/>
            <person name="Neulinger S.C."/>
        </authorList>
    </citation>
    <scope>NUCLEOTIDE SEQUENCE [LARGE SCALE GENOMIC DNA]</scope>
    <source>
        <strain evidence="8 9">DSM 9895</strain>
    </source>
</reference>
<sequence>MSNSIPRSKRARARSITSLGLLAALPIAGWLVVGLGGSADSANTQAPADVEAQIPARDFIRAHAAADQELEQQAQNRLQRTTVTVASGDTLIELLRGTGLDAREAFLAVKELQTVYSPRKLKPGQKIQLALLHDDTANDAAPRLRRLQLRANAETDVAVARTQDGGFEAARHARDLSRQVSGVATEIDSSLFAAGQQAGVPAKIMLQLIHQYSYAVDFQRDLRAGDQVEIVYERFLDTGGRVAKTGPLLYAALEVHGERLEMYRYTPDNGRTGYFAPNGESVRRLLMRTPIDGARLSSGYGMRKHPIKGYTRMHEGVDFAAPRGTPIYASGSGRIERIGYNGGYGNYIQIDHGHGFMTAYAHMRGFKKGLDGGDRVAQGEVIGYVGNTGQSTGPHLHYEIHKHGEPVNPRSLELPTGRTLTGAELDRFKQAMADIDRLRQRIPDTGTKVAKINCPQGDGC</sequence>
<keyword evidence="5" id="KW-0862">Zinc</keyword>
<evidence type="ECO:0000256" key="2">
    <source>
        <dbReference type="ARBA" id="ARBA00022670"/>
    </source>
</evidence>
<proteinExistence type="predicted"/>
<gene>
    <name evidence="8" type="ORF">CKO28_19560</name>
</gene>
<evidence type="ECO:0000256" key="1">
    <source>
        <dbReference type="ARBA" id="ARBA00001947"/>
    </source>
</evidence>
<dbReference type="RefSeq" id="WP_200342587.1">
    <property type="nucleotide sequence ID" value="NZ_NRRL01000082.1"/>
</dbReference>
<dbReference type="CDD" id="cd12797">
    <property type="entry name" value="M23_peptidase"/>
    <property type="match status" value="1"/>
</dbReference>
<dbReference type="PROSITE" id="PS51782">
    <property type="entry name" value="LYSM"/>
    <property type="match status" value="1"/>
</dbReference>
<evidence type="ECO:0000313" key="8">
    <source>
        <dbReference type="EMBL" id="MBK1670230.1"/>
    </source>
</evidence>
<evidence type="ECO:0000313" key="9">
    <source>
        <dbReference type="Proteomes" id="UP001296873"/>
    </source>
</evidence>
<evidence type="ECO:0000259" key="7">
    <source>
        <dbReference type="PROSITE" id="PS51782"/>
    </source>
</evidence>
<dbReference type="Gene3D" id="3.10.450.350">
    <property type="match status" value="2"/>
</dbReference>
<keyword evidence="2" id="KW-0645">Protease</keyword>
<dbReference type="InterPro" id="IPR050570">
    <property type="entry name" value="Cell_wall_metabolism_enzyme"/>
</dbReference>
<organism evidence="8 9">
    <name type="scientific">Rhodovibrio sodomensis</name>
    <dbReference type="NCBI Taxonomy" id="1088"/>
    <lineage>
        <taxon>Bacteria</taxon>
        <taxon>Pseudomonadati</taxon>
        <taxon>Pseudomonadota</taxon>
        <taxon>Alphaproteobacteria</taxon>
        <taxon>Rhodospirillales</taxon>
        <taxon>Rhodovibrionaceae</taxon>
        <taxon>Rhodovibrio</taxon>
    </lineage>
</organism>
<evidence type="ECO:0000256" key="5">
    <source>
        <dbReference type="ARBA" id="ARBA00022833"/>
    </source>
</evidence>
<protein>
    <recommendedName>
        <fullName evidence="7">LysM domain-containing protein</fullName>
    </recommendedName>
</protein>
<dbReference type="InterPro" id="IPR018392">
    <property type="entry name" value="LysM"/>
</dbReference>
<keyword evidence="6" id="KW-0482">Metalloprotease</keyword>
<dbReference type="PANTHER" id="PTHR21666">
    <property type="entry name" value="PEPTIDASE-RELATED"/>
    <property type="match status" value="1"/>
</dbReference>